<evidence type="ECO:0000256" key="2">
    <source>
        <dbReference type="SAM" id="MobiDB-lite"/>
    </source>
</evidence>
<dbReference type="Pfam" id="PF04294">
    <property type="entry name" value="VanW"/>
    <property type="match status" value="1"/>
</dbReference>
<protein>
    <submittedName>
        <fullName evidence="6">GBS Bsp-like repeat-containing protein</fullName>
    </submittedName>
</protein>
<evidence type="ECO:0000313" key="7">
    <source>
        <dbReference type="Proteomes" id="UP000184301"/>
    </source>
</evidence>
<feature type="active site" description="Charge relay system" evidence="1">
    <location>
        <position position="395"/>
    </location>
</feature>
<dbReference type="GO" id="GO:0006508">
    <property type="term" value="P:proteolysis"/>
    <property type="evidence" value="ECO:0007669"/>
    <property type="project" value="UniProtKB-KW"/>
</dbReference>
<keyword evidence="3" id="KW-0732">Signal</keyword>
<dbReference type="OrthoDB" id="9798386at2"/>
<dbReference type="InterPro" id="IPR007391">
    <property type="entry name" value="Vancomycin_resist_VanW"/>
</dbReference>
<dbReference type="STRING" id="1121950.SAMN02745243_02326"/>
<evidence type="ECO:0000256" key="1">
    <source>
        <dbReference type="PROSITE-ProRule" id="PRU01240"/>
    </source>
</evidence>
<dbReference type="Proteomes" id="UP000184301">
    <property type="component" value="Unassembled WGS sequence"/>
</dbReference>
<dbReference type="InterPro" id="IPR054399">
    <property type="entry name" value="Fervidolysin-like_N_prodom"/>
</dbReference>
<keyword evidence="1" id="KW-0378">Hydrolase</keyword>
<dbReference type="Gene3D" id="2.60.40.3760">
    <property type="match status" value="6"/>
</dbReference>
<dbReference type="AlphaFoldDB" id="A0A1M6Q6F1"/>
<comment type="similarity">
    <text evidence="1">Belongs to the peptidase S8 family.</text>
</comment>
<evidence type="ECO:0000259" key="5">
    <source>
        <dbReference type="Pfam" id="PF22148"/>
    </source>
</evidence>
<reference evidence="6 7" key="1">
    <citation type="submission" date="2016-11" db="EMBL/GenBank/DDBJ databases">
        <authorList>
            <person name="Jaros S."/>
            <person name="Januszkiewicz K."/>
            <person name="Wedrychowicz H."/>
        </authorList>
    </citation>
    <scope>NUCLEOTIDE SEQUENCE [LARGE SCALE GENOMIC DNA]</scope>
    <source>
        <strain evidence="6 7">DSM 15480</strain>
    </source>
</reference>
<dbReference type="Gene3D" id="3.40.50.200">
    <property type="entry name" value="Peptidase S8/S53 domain"/>
    <property type="match status" value="1"/>
</dbReference>
<dbReference type="PROSITE" id="PS51892">
    <property type="entry name" value="SUBTILASE"/>
    <property type="match status" value="1"/>
</dbReference>
<feature type="compositionally biased region" description="Acidic residues" evidence="2">
    <location>
        <begin position="84"/>
        <end position="98"/>
    </location>
</feature>
<keyword evidence="7" id="KW-1185">Reference proteome</keyword>
<feature type="region of interest" description="Disordered" evidence="2">
    <location>
        <begin position="459"/>
        <end position="479"/>
    </location>
</feature>
<keyword evidence="1" id="KW-0720">Serine protease</keyword>
<evidence type="ECO:0000256" key="3">
    <source>
        <dbReference type="SAM" id="SignalP"/>
    </source>
</evidence>
<dbReference type="InterPro" id="IPR052913">
    <property type="entry name" value="Glycopeptide_resist_protein"/>
</dbReference>
<organism evidence="6 7">
    <name type="scientific">Hespellia stercorisuis DSM 15480</name>
    <dbReference type="NCBI Taxonomy" id="1121950"/>
    <lineage>
        <taxon>Bacteria</taxon>
        <taxon>Bacillati</taxon>
        <taxon>Bacillota</taxon>
        <taxon>Clostridia</taxon>
        <taxon>Lachnospirales</taxon>
        <taxon>Lachnospiraceae</taxon>
        <taxon>Hespellia</taxon>
    </lineage>
</organism>
<feature type="active site" description="Charge relay system" evidence="1">
    <location>
        <position position="252"/>
    </location>
</feature>
<proteinExistence type="inferred from homology"/>
<gene>
    <name evidence="6" type="ORF">SAMN02745243_02326</name>
</gene>
<dbReference type="SUPFAM" id="SSF52743">
    <property type="entry name" value="Subtilisin-like"/>
    <property type="match status" value="1"/>
</dbReference>
<dbReference type="InterPro" id="IPR000209">
    <property type="entry name" value="Peptidase_S8/S53_dom"/>
</dbReference>
<dbReference type="InterPro" id="IPR036852">
    <property type="entry name" value="Peptidase_S8/S53_dom_sf"/>
</dbReference>
<evidence type="ECO:0000259" key="4">
    <source>
        <dbReference type="Pfam" id="PF00082"/>
    </source>
</evidence>
<dbReference type="Pfam" id="PF08481">
    <property type="entry name" value="GBS_Bsp-like"/>
    <property type="match status" value="6"/>
</dbReference>
<dbReference type="GO" id="GO:0004252">
    <property type="term" value="F:serine-type endopeptidase activity"/>
    <property type="evidence" value="ECO:0007669"/>
    <property type="project" value="UniProtKB-UniRule"/>
</dbReference>
<feature type="domain" description="Peptidase S8/S53" evidence="4">
    <location>
        <begin position="249"/>
        <end position="440"/>
    </location>
</feature>
<dbReference type="PANTHER" id="PTHR35788:SF1">
    <property type="entry name" value="EXPORTED PROTEIN"/>
    <property type="match status" value="1"/>
</dbReference>
<dbReference type="EMBL" id="FQZY01000032">
    <property type="protein sequence ID" value="SHK15697.1"/>
    <property type="molecule type" value="Genomic_DNA"/>
</dbReference>
<feature type="signal peptide" evidence="3">
    <location>
        <begin position="1"/>
        <end position="30"/>
    </location>
</feature>
<dbReference type="Pfam" id="PF22148">
    <property type="entry name" value="Fervidolysin_NPro-like"/>
    <property type="match status" value="1"/>
</dbReference>
<dbReference type="RefSeq" id="WP_073110580.1">
    <property type="nucleotide sequence ID" value="NZ_FQZY01000032.1"/>
</dbReference>
<feature type="region of interest" description="Disordered" evidence="2">
    <location>
        <begin position="47"/>
        <end position="107"/>
    </location>
</feature>
<dbReference type="InterPro" id="IPR013688">
    <property type="entry name" value="GBS_Bsp-like"/>
</dbReference>
<keyword evidence="1" id="KW-0645">Protease</keyword>
<feature type="chain" id="PRO_5012658037" evidence="3">
    <location>
        <begin position="31"/>
        <end position="1278"/>
    </location>
</feature>
<feature type="active site" description="Charge relay system" evidence="1">
    <location>
        <position position="195"/>
    </location>
</feature>
<accession>A0A1M6Q6F1</accession>
<feature type="compositionally biased region" description="Polar residues" evidence="2">
    <location>
        <begin position="57"/>
        <end position="68"/>
    </location>
</feature>
<feature type="domain" description="Fervidolysin-like N-terminal prodomain" evidence="5">
    <location>
        <begin position="108"/>
        <end position="186"/>
    </location>
</feature>
<evidence type="ECO:0000313" key="6">
    <source>
        <dbReference type="EMBL" id="SHK15697.1"/>
    </source>
</evidence>
<dbReference type="Pfam" id="PF00082">
    <property type="entry name" value="Peptidase_S8"/>
    <property type="match status" value="1"/>
</dbReference>
<name>A0A1M6Q6F1_9FIRM</name>
<dbReference type="PANTHER" id="PTHR35788">
    <property type="entry name" value="EXPORTED PROTEIN-RELATED"/>
    <property type="match status" value="1"/>
</dbReference>
<sequence>MKRKRSRGMQILSMFLVFAMLLGNVSVASAEDMNPGSGVQTVQNVENAAQEEPDVETVTSASDVQSEQEIQEEDTKQDIADLPDAPDSETEETAEDDTGLAQARQERETPAMELGFVPGQVLVMVPASLEAAKTEEIIQNNGGEIIGTLGLIPESTVYLVSIDEKKTVAQAAADFASEESVESATPDYIMQAYEDSAVETALDEADTSAGAETAFPTYFEQIHAQQAQALLKAHEHSPVKAAVLDAFESSEHGTEVENIIKSIAGDYDTNAVELQSVNVFTQGYTSFSSVIAALEQSIADGAKIVNMSFGTELGETTDDRIFRKACDAAYAQGTLLIAAAGNDGVEDQGNIQTIPSDYDSVVSVIATDESGNRAESSNYGEKKNLAAPGLGAGTSYAASMVTAAATMLFSADTALTNVSAKNILTATAVNVNEDDQIGAGVVNIAAALEAIGLKLEETGPAKEDTAKEDTAKETAEKNTEKEIAAVQGEDTEKDPAVSIEKLNVAAGTFTARITGITDENVEKVLVPVWCASNKNDIVWYVASKQKDGSYTADVNISKHKYHVGTYKVHVYTENEKEERTFVKSTSVKMIVASNAMTAAENTKGISWRASVSGVVVPGGLKKVMFAVWSSTNGQDDLVWYTAKKLVKGTYAATIYPGNHKSLGRYYVHAYAVSKSGQMISLNQTEFKVASPSAGKVTVSNLNYEEGTFSVVVSEIKTPSAVKAVNVPIWCESDQSDIKWYKAKRQSDGTYKVDVNISAHKYHAGVYKIHTYITDVAGKQTAQKTTQCNLKASMKSLTVTDSAKKEISFQAVASGIKVPAGTKKVSIAVWSKSGGQDDLRWYDMKKSGSTYRCSIPVKNHKTLGTYSAHVYAQGKNGAMIFLGGQTFQVKNAAKASVKIGSVNASRGIFAVTVSGIVAPAGVEKVEVPVWYSNDQSDIVWYTAKKQSNGTYRVNVSVKDHRNHSGTYRAHVYITMQNGIKAFAGSTKGRIDLSNYIYTTSLGSGRVKIAVINPNVNGVAATEVQFPTWSNAGGQDDIIWYSAGKSGKSWTATIDGRKHHNWGDFTSHVYATVNGEQSYVGKTSYTVPAFQFADKIASFSTLSTNDQYGTFNMKRALAAFNGLIVQPGETVSFFGVTGPCGQEDGYVLGGVIGGNGYGGGICQSATTVYGGIVRAGLTVLQRQNHSLSSTYVPRGEDAMVSYGDSDLVFRNDWEFPIKIETYSEGQMLYIDIYGEQPSWYDYVQVNSWETGAHTASANREFIKNGQVVRRDSLPDSYYSN</sequence>